<dbReference type="Pfam" id="PF18385">
    <property type="entry name" value="Tiam_CC_Ex"/>
    <property type="match status" value="1"/>
</dbReference>
<evidence type="ECO:0000313" key="5">
    <source>
        <dbReference type="Ensembl" id="ENSSORP00005017236.1"/>
    </source>
</evidence>
<dbReference type="Pfam" id="PF00621">
    <property type="entry name" value="RhoGEF"/>
    <property type="match status" value="1"/>
</dbReference>
<gene>
    <name evidence="5" type="primary">LOC115414896</name>
</gene>
<dbReference type="PROSITE" id="PS50010">
    <property type="entry name" value="DH_2"/>
    <property type="match status" value="1"/>
</dbReference>
<reference evidence="5" key="1">
    <citation type="submission" date="2019-06" db="EMBL/GenBank/DDBJ databases">
        <authorList>
            <consortium name="Wellcome Sanger Institute Data Sharing"/>
        </authorList>
    </citation>
    <scope>NUCLEOTIDE SEQUENCE [LARGE SCALE GENOMIC DNA]</scope>
</reference>
<feature type="compositionally biased region" description="Polar residues" evidence="1">
    <location>
        <begin position="35"/>
        <end position="58"/>
    </location>
</feature>
<dbReference type="InterPro" id="IPR040655">
    <property type="entry name" value="TIAM1_CC-Ex"/>
</dbReference>
<feature type="compositionally biased region" description="Acidic residues" evidence="1">
    <location>
        <begin position="391"/>
        <end position="412"/>
    </location>
</feature>
<dbReference type="Pfam" id="PF00169">
    <property type="entry name" value="PH"/>
    <property type="match status" value="1"/>
</dbReference>
<dbReference type="PROSITE" id="PS50003">
    <property type="entry name" value="PH_DOMAIN"/>
    <property type="match status" value="1"/>
</dbReference>
<feature type="region of interest" description="Disordered" evidence="1">
    <location>
        <begin position="827"/>
        <end position="873"/>
    </location>
</feature>
<dbReference type="InterPro" id="IPR043537">
    <property type="entry name" value="Tiam1/Tiam2/Sif"/>
</dbReference>
<dbReference type="Gene3D" id="1.20.900.10">
    <property type="entry name" value="Dbl homology (DH) domain"/>
    <property type="match status" value="1"/>
</dbReference>
<evidence type="ECO:0000259" key="4">
    <source>
        <dbReference type="PROSITE" id="PS50106"/>
    </source>
</evidence>
<evidence type="ECO:0000259" key="2">
    <source>
        <dbReference type="PROSITE" id="PS50003"/>
    </source>
</evidence>
<feature type="compositionally biased region" description="Pro residues" evidence="1">
    <location>
        <begin position="834"/>
        <end position="858"/>
    </location>
</feature>
<dbReference type="InterPro" id="IPR036034">
    <property type="entry name" value="PDZ_sf"/>
</dbReference>
<dbReference type="InterPro" id="IPR035899">
    <property type="entry name" value="DBL_dom_sf"/>
</dbReference>
<accession>A0A672ZJ63</accession>
<organism evidence="5 6">
    <name type="scientific">Sphaeramia orbicularis</name>
    <name type="common">orbiculate cardinalfish</name>
    <dbReference type="NCBI Taxonomy" id="375764"/>
    <lineage>
        <taxon>Eukaryota</taxon>
        <taxon>Metazoa</taxon>
        <taxon>Chordata</taxon>
        <taxon>Craniata</taxon>
        <taxon>Vertebrata</taxon>
        <taxon>Euteleostomi</taxon>
        <taxon>Actinopterygii</taxon>
        <taxon>Neopterygii</taxon>
        <taxon>Teleostei</taxon>
        <taxon>Neoteleostei</taxon>
        <taxon>Acanthomorphata</taxon>
        <taxon>Gobiaria</taxon>
        <taxon>Kurtiformes</taxon>
        <taxon>Apogonoidei</taxon>
        <taxon>Apogonidae</taxon>
        <taxon>Apogoninae</taxon>
        <taxon>Sphaeramia</taxon>
    </lineage>
</organism>
<dbReference type="PANTHER" id="PTHR46001:SF5">
    <property type="entry name" value="RHO GUANINE NUCLEOTIDE EXCHANGE FACTOR TIAM2"/>
    <property type="match status" value="1"/>
</dbReference>
<dbReference type="Gene3D" id="2.30.42.10">
    <property type="match status" value="1"/>
</dbReference>
<feature type="compositionally biased region" description="Low complexity" evidence="1">
    <location>
        <begin position="127"/>
        <end position="140"/>
    </location>
</feature>
<evidence type="ECO:0000256" key="1">
    <source>
        <dbReference type="SAM" id="MobiDB-lite"/>
    </source>
</evidence>
<reference evidence="5" key="3">
    <citation type="submission" date="2025-09" db="UniProtKB">
        <authorList>
            <consortium name="Ensembl"/>
        </authorList>
    </citation>
    <scope>IDENTIFICATION</scope>
</reference>
<dbReference type="AlphaFoldDB" id="A0A672ZJ63"/>
<dbReference type="SMART" id="SM00233">
    <property type="entry name" value="PH"/>
    <property type="match status" value="1"/>
</dbReference>
<feature type="region of interest" description="Disordered" evidence="1">
    <location>
        <begin position="110"/>
        <end position="140"/>
    </location>
</feature>
<dbReference type="Pfam" id="PF00595">
    <property type="entry name" value="PDZ"/>
    <property type="match status" value="1"/>
</dbReference>
<dbReference type="GO" id="GO:0005085">
    <property type="term" value="F:guanyl-nucleotide exchange factor activity"/>
    <property type="evidence" value="ECO:0007669"/>
    <property type="project" value="InterPro"/>
</dbReference>
<dbReference type="InParanoid" id="A0A672ZJ63"/>
<feature type="compositionally biased region" description="Low complexity" evidence="1">
    <location>
        <begin position="859"/>
        <end position="868"/>
    </location>
</feature>
<dbReference type="InterPro" id="IPR001849">
    <property type="entry name" value="PH_domain"/>
</dbReference>
<dbReference type="InterPro" id="IPR011993">
    <property type="entry name" value="PH-like_dom_sf"/>
</dbReference>
<proteinExistence type="predicted"/>
<dbReference type="InterPro" id="IPR000219">
    <property type="entry name" value="DH_dom"/>
</dbReference>
<reference evidence="5" key="2">
    <citation type="submission" date="2025-08" db="UniProtKB">
        <authorList>
            <consortium name="Ensembl"/>
        </authorList>
    </citation>
    <scope>IDENTIFICATION</scope>
</reference>
<dbReference type="Gene3D" id="6.10.140.680">
    <property type="match status" value="1"/>
</dbReference>
<feature type="compositionally biased region" description="Polar residues" evidence="1">
    <location>
        <begin position="110"/>
        <end position="119"/>
    </location>
</feature>
<dbReference type="SMART" id="SM00325">
    <property type="entry name" value="RhoGEF"/>
    <property type="match status" value="1"/>
</dbReference>
<name>A0A672ZJ63_9TELE</name>
<evidence type="ECO:0000313" key="6">
    <source>
        <dbReference type="Proteomes" id="UP000472271"/>
    </source>
</evidence>
<evidence type="ECO:0000259" key="3">
    <source>
        <dbReference type="PROSITE" id="PS50010"/>
    </source>
</evidence>
<feature type="compositionally biased region" description="Low complexity" evidence="1">
    <location>
        <begin position="1"/>
        <end position="21"/>
    </location>
</feature>
<dbReference type="PANTHER" id="PTHR46001">
    <property type="entry name" value="TIAM (MAMMALIAN TUMOR INVASION AND METASTASIS FACTOR) HOMOLOG"/>
    <property type="match status" value="1"/>
</dbReference>
<feature type="region of interest" description="Disordered" evidence="1">
    <location>
        <begin position="379"/>
        <end position="415"/>
    </location>
</feature>
<keyword evidence="6" id="KW-1185">Reference proteome</keyword>
<dbReference type="PROSITE" id="PS50106">
    <property type="entry name" value="PDZ"/>
    <property type="match status" value="1"/>
</dbReference>
<dbReference type="SUPFAM" id="SSF50729">
    <property type="entry name" value="PH domain-like"/>
    <property type="match status" value="1"/>
</dbReference>
<feature type="domain" description="PH" evidence="2">
    <location>
        <begin position="429"/>
        <end position="544"/>
    </location>
</feature>
<sequence>MGNTDSQSSFAPPPKSSSFRFSSRRDEVPSARGWWNSNRSQGTSYVNQPASWKYDSTPNLRVSSQVPVQFGNGLNGTSLPNGGGGSPKVLLSKDGSMRVEFTNSRVAVETQGLTTSSGTVGAGPDPSLRTSKGSSLSSDGSWYDSPWGNGGELSDNVFVCGQNVDNGSGFSSYCSAYHSFFSAKVDDISPGGYSTCCSGRTEDSGIGDSVILQPEPDLSLAPPVADVYTNHSSPPAFPISPELLQQQLTASASASASAALLDDVILEEEGSGGGQDHYSSCTLPCRRTESTSSRKDFLKSRIRRLSDWTGSLSRKKRRIQDSCSGDTTVDSSRFWSCNPLHNQNQFPPVYFSSSRSLNQNQNQRSSAIQRQNIYENFMQELEPRRSSSTDELSDASEEDEDDEEEEDEEEEEVVRGQQMEVLLEKDQGVVRRVGWLSFKALLTLNKERKLELVARRKWRHYWVTLKGCTLLFYQTYGRSGGADVELSPRYALQADDGIVQAVPEHPKKEHVFCLSNAHGDVYLFQATNQTDLENWVTSIHSASASRLAKRQGKDDTVRLLRSQSRSLLHKIDMDAKMKKMAELQLSIIKEPKNRKAVETQIQQWEQNLEQLNLDLFQTRCYLSSLQGGELPNPKGLLANVSRPSKSMLGRLGVFSVSSFHALVCSRDEASLRHRCQSSSGGRVRRRGQPSSLKVLIGQNRRCGDNAPSVPQRPEGGSWCVEVAPPGGRSAHAQVRDEQTFSVFTLQFCRPDADTDFGFAVTGHVDGSGQTRVFISEVDPRGPSTTEGLRAGDQVLAVNGSSVSGLDLDLMQSLFSHRRLELLLRRDRSHDQQDPAPPAHWPTPADPSDPADPCPPPTPVWTTAPSSCPSSPPVFEDTCPQDTDHMSSLYQTFPECRAADAEAPKNPYGGEAGLQPASPAHLSVCQRLRKVIEELVDTEKSYVKDLVRLFDLYLTPLQQETFLSKDEIEALFGSLPEMLDFQRVFLHTLEDRIASCPNLGSLETPEQFKKLLFSLGGSFLYYADHFKLYSGFCANHIKVQKVLERGGLSARFCPPPPPPRWPQCATASPVKTLFVLGCSEDG</sequence>
<dbReference type="Gene3D" id="2.30.29.30">
    <property type="entry name" value="Pleckstrin-homology domain (PH domain)/Phosphotyrosine-binding domain (PTB)"/>
    <property type="match status" value="1"/>
</dbReference>
<feature type="domain" description="PDZ" evidence="4">
    <location>
        <begin position="744"/>
        <end position="808"/>
    </location>
</feature>
<dbReference type="GO" id="GO:0007264">
    <property type="term" value="P:small GTPase-mediated signal transduction"/>
    <property type="evidence" value="ECO:0007669"/>
    <property type="project" value="InterPro"/>
</dbReference>
<dbReference type="CDD" id="cd01230">
    <property type="entry name" value="PH1_Tiam1_2"/>
    <property type="match status" value="1"/>
</dbReference>
<protein>
    <submittedName>
        <fullName evidence="5">TIAM Rac1 associated GEF 2</fullName>
    </submittedName>
</protein>
<dbReference type="InterPro" id="IPR001478">
    <property type="entry name" value="PDZ"/>
</dbReference>
<dbReference type="Ensembl" id="ENSSORT00005017752.1">
    <property type="protein sequence ID" value="ENSSORP00005017236.1"/>
    <property type="gene ID" value="ENSSORG00005008645.1"/>
</dbReference>
<dbReference type="CDD" id="cd00136">
    <property type="entry name" value="PDZ_canonical"/>
    <property type="match status" value="1"/>
</dbReference>
<dbReference type="Proteomes" id="UP000472271">
    <property type="component" value="Chromosome 24"/>
</dbReference>
<feature type="domain" description="DH" evidence="3">
    <location>
        <begin position="926"/>
        <end position="1044"/>
    </location>
</feature>
<dbReference type="SUPFAM" id="SSF50156">
    <property type="entry name" value="PDZ domain-like"/>
    <property type="match status" value="1"/>
</dbReference>
<feature type="region of interest" description="Disordered" evidence="1">
    <location>
        <begin position="1"/>
        <end position="58"/>
    </location>
</feature>
<dbReference type="SMART" id="SM00228">
    <property type="entry name" value="PDZ"/>
    <property type="match status" value="1"/>
</dbReference>
<dbReference type="SUPFAM" id="SSF48065">
    <property type="entry name" value="DBL homology domain (DH-domain)"/>
    <property type="match status" value="1"/>
</dbReference>